<dbReference type="CDD" id="cd01949">
    <property type="entry name" value="GGDEF"/>
    <property type="match status" value="1"/>
</dbReference>
<dbReference type="GO" id="GO:1902201">
    <property type="term" value="P:negative regulation of bacterial-type flagellum-dependent cell motility"/>
    <property type="evidence" value="ECO:0007669"/>
    <property type="project" value="TreeGrafter"/>
</dbReference>
<dbReference type="FunFam" id="3.30.70.270:FF:000001">
    <property type="entry name" value="Diguanylate cyclase domain protein"/>
    <property type="match status" value="1"/>
</dbReference>
<name>M1PBQ3_DESSD</name>
<feature type="transmembrane region" description="Helical" evidence="3">
    <location>
        <begin position="64"/>
        <end position="85"/>
    </location>
</feature>
<dbReference type="PANTHER" id="PTHR45138">
    <property type="entry name" value="REGULATORY COMPONENTS OF SENSORY TRANSDUCTION SYSTEM"/>
    <property type="match status" value="1"/>
</dbReference>
<dbReference type="PROSITE" id="PS50887">
    <property type="entry name" value="GGDEF"/>
    <property type="match status" value="1"/>
</dbReference>
<proteinExistence type="predicted"/>
<protein>
    <recommendedName>
        <fullName evidence="1">diguanylate cyclase</fullName>
        <ecNumber evidence="1">2.7.7.65</ecNumber>
    </recommendedName>
</protein>
<dbReference type="RefSeq" id="WP_015404743.1">
    <property type="nucleotide sequence ID" value="NC_020304.1"/>
</dbReference>
<dbReference type="NCBIfam" id="TIGR00254">
    <property type="entry name" value="GGDEF"/>
    <property type="match status" value="1"/>
</dbReference>
<gene>
    <name evidence="5" type="ordered locus">UWK_02521</name>
</gene>
<dbReference type="GO" id="GO:0052621">
    <property type="term" value="F:diguanylate cyclase activity"/>
    <property type="evidence" value="ECO:0007669"/>
    <property type="project" value="UniProtKB-EC"/>
</dbReference>
<dbReference type="SUPFAM" id="SSF55781">
    <property type="entry name" value="GAF domain-like"/>
    <property type="match status" value="1"/>
</dbReference>
<dbReference type="InterPro" id="IPR050469">
    <property type="entry name" value="Diguanylate_Cyclase"/>
</dbReference>
<keyword evidence="3" id="KW-0472">Membrane</keyword>
<dbReference type="eggNOG" id="COG3706">
    <property type="taxonomic scope" value="Bacteria"/>
</dbReference>
<dbReference type="CDD" id="cd06225">
    <property type="entry name" value="HAMP"/>
    <property type="match status" value="1"/>
</dbReference>
<dbReference type="EMBL" id="CP003985">
    <property type="protein sequence ID" value="AGF79057.1"/>
    <property type="molecule type" value="Genomic_DNA"/>
</dbReference>
<accession>M1PBQ3</accession>
<dbReference type="EC" id="2.7.7.65" evidence="1"/>
<dbReference type="InterPro" id="IPR043128">
    <property type="entry name" value="Rev_trsase/Diguanyl_cyclase"/>
</dbReference>
<sequence>MTDQFLKNTSPIEYQIDIRNAPKGKLKNVFLILFLCMVTFGFAMGVAFPPIVKVYFSDPRAVSISFTLMCITAGITVGVANYMLFSLVVSKQLRFLVEGMNQVNKQIRSAMFSRKHSQTSYEIEVKSNDMIGQVTQAFNTMSSTVEQRLNHEASFRGIVATLSANIDLDTTSDIILRYFIETTCITSGVLYGKIEDEMILLASHDVDTDDKLPRKLEPWQGTISDTIESGTIHTIDTEANNFNWITISTPLGTFKPKFIRIIPLIADKSTVGLLIAACGDSKVSESIQKEMLETYASYMAPYLQNALLHNKIQEMASYDSLTHILNRRFGLVRLEEEFSTALRHRSDLSAIMIDIDKFKKVNDTFGHEAGDMILKNVASALALNLRNEEVICRYGGEEFLIILPMANLHKAGLVAERLRLVVERQGYYHKDKLILVTISLGVSSLSSLVTQNKNDLINTADTALYHAKHMGRNRVAIFRNNESVLLPTKV</sequence>
<feature type="transmembrane region" description="Helical" evidence="3">
    <location>
        <begin position="29"/>
        <end position="52"/>
    </location>
</feature>
<dbReference type="Pfam" id="PF00990">
    <property type="entry name" value="GGDEF"/>
    <property type="match status" value="1"/>
</dbReference>
<dbReference type="SUPFAM" id="SSF55073">
    <property type="entry name" value="Nucleotide cyclase"/>
    <property type="match status" value="1"/>
</dbReference>
<keyword evidence="3" id="KW-1133">Transmembrane helix</keyword>
<dbReference type="Gene3D" id="3.30.70.270">
    <property type="match status" value="1"/>
</dbReference>
<evidence type="ECO:0000313" key="6">
    <source>
        <dbReference type="Proteomes" id="UP000011721"/>
    </source>
</evidence>
<dbReference type="Proteomes" id="UP000011721">
    <property type="component" value="Chromosome"/>
</dbReference>
<dbReference type="InterPro" id="IPR000160">
    <property type="entry name" value="GGDEF_dom"/>
</dbReference>
<keyword evidence="6" id="KW-1185">Reference proteome</keyword>
<evidence type="ECO:0000256" key="1">
    <source>
        <dbReference type="ARBA" id="ARBA00012528"/>
    </source>
</evidence>
<dbReference type="Gene3D" id="6.10.340.10">
    <property type="match status" value="1"/>
</dbReference>
<dbReference type="PANTHER" id="PTHR45138:SF9">
    <property type="entry name" value="DIGUANYLATE CYCLASE DGCM-RELATED"/>
    <property type="match status" value="1"/>
</dbReference>
<evidence type="ECO:0000313" key="5">
    <source>
        <dbReference type="EMBL" id="AGF79057.1"/>
    </source>
</evidence>
<dbReference type="GO" id="GO:0005886">
    <property type="term" value="C:plasma membrane"/>
    <property type="evidence" value="ECO:0007669"/>
    <property type="project" value="TreeGrafter"/>
</dbReference>
<reference evidence="6" key="1">
    <citation type="journal article" date="2013" name="Stand. Genomic Sci.">
        <title>Complete genome sequence of Desulfocapsa sulfexigens, a marine deltaproteobacterium specialized in disproportionating inorganic sulfur compounds.</title>
        <authorList>
            <person name="Finster K.W."/>
            <person name="Kjeldsen K.U."/>
            <person name="Kube M."/>
            <person name="Reinhardt R."/>
            <person name="Mussmann M."/>
            <person name="Amann R."/>
            <person name="Schreiber L."/>
        </authorList>
    </citation>
    <scope>NUCLEOTIDE SEQUENCE [LARGE SCALE GENOMIC DNA]</scope>
    <source>
        <strain evidence="6">DSM 10523 / SB164P1</strain>
    </source>
</reference>
<dbReference type="STRING" id="1167006.UWK_02521"/>
<organism evidence="5 6">
    <name type="scientific">Desulfocapsa sulfexigens (strain DSM 10523 / SB164P1)</name>
    <dbReference type="NCBI Taxonomy" id="1167006"/>
    <lineage>
        <taxon>Bacteria</taxon>
        <taxon>Pseudomonadati</taxon>
        <taxon>Thermodesulfobacteriota</taxon>
        <taxon>Desulfobulbia</taxon>
        <taxon>Desulfobulbales</taxon>
        <taxon>Desulfocapsaceae</taxon>
        <taxon>Desulfocapsa</taxon>
    </lineage>
</organism>
<evidence type="ECO:0000256" key="3">
    <source>
        <dbReference type="SAM" id="Phobius"/>
    </source>
</evidence>
<dbReference type="eggNOG" id="COG2203">
    <property type="taxonomic scope" value="Bacteria"/>
</dbReference>
<keyword evidence="3" id="KW-0812">Transmembrane</keyword>
<dbReference type="AlphaFoldDB" id="M1PBQ3"/>
<feature type="domain" description="GGDEF" evidence="4">
    <location>
        <begin position="346"/>
        <end position="480"/>
    </location>
</feature>
<dbReference type="SMART" id="SM00267">
    <property type="entry name" value="GGDEF"/>
    <property type="match status" value="1"/>
</dbReference>
<dbReference type="KEGG" id="dsf:UWK_02521"/>
<dbReference type="InterPro" id="IPR029787">
    <property type="entry name" value="Nucleotide_cyclase"/>
</dbReference>
<evidence type="ECO:0000256" key="2">
    <source>
        <dbReference type="ARBA" id="ARBA00034247"/>
    </source>
</evidence>
<comment type="catalytic activity">
    <reaction evidence="2">
        <text>2 GTP = 3',3'-c-di-GMP + 2 diphosphate</text>
        <dbReference type="Rhea" id="RHEA:24898"/>
        <dbReference type="ChEBI" id="CHEBI:33019"/>
        <dbReference type="ChEBI" id="CHEBI:37565"/>
        <dbReference type="ChEBI" id="CHEBI:58805"/>
        <dbReference type="EC" id="2.7.7.65"/>
    </reaction>
</comment>
<dbReference type="HOGENOM" id="CLU_000445_11_24_7"/>
<dbReference type="Gene3D" id="3.30.450.40">
    <property type="match status" value="1"/>
</dbReference>
<evidence type="ECO:0000259" key="4">
    <source>
        <dbReference type="PROSITE" id="PS50887"/>
    </source>
</evidence>
<dbReference type="GO" id="GO:0043709">
    <property type="term" value="P:cell adhesion involved in single-species biofilm formation"/>
    <property type="evidence" value="ECO:0007669"/>
    <property type="project" value="TreeGrafter"/>
</dbReference>
<dbReference type="InterPro" id="IPR029016">
    <property type="entry name" value="GAF-like_dom_sf"/>
</dbReference>